<dbReference type="AlphaFoldDB" id="Q09CB4"/>
<evidence type="ECO:0000256" key="1">
    <source>
        <dbReference type="SAM" id="MobiDB-lite"/>
    </source>
</evidence>
<feature type="chain" id="PRO_5010840412" evidence="2">
    <location>
        <begin position="21"/>
        <end position="364"/>
    </location>
</feature>
<evidence type="ECO:0000313" key="6">
    <source>
        <dbReference type="Proteomes" id="UP000032702"/>
    </source>
</evidence>
<dbReference type="RefSeq" id="WP_002610628.1">
    <property type="nucleotide sequence ID" value="NC_014623.1"/>
</dbReference>
<dbReference type="GO" id="GO:0004061">
    <property type="term" value="F:arylformamidase activity"/>
    <property type="evidence" value="ECO:0007669"/>
    <property type="project" value="InterPro"/>
</dbReference>
<proteinExistence type="predicted"/>
<evidence type="ECO:0000313" key="3">
    <source>
        <dbReference type="EMBL" id="ADO69567.1"/>
    </source>
</evidence>
<feature type="signal peptide" evidence="2">
    <location>
        <begin position="1"/>
        <end position="20"/>
    </location>
</feature>
<gene>
    <name evidence="3" type="ordered locus">STAUR_1763</name>
    <name evidence="4" type="ORF">STIAU_3723</name>
</gene>
<evidence type="ECO:0000313" key="5">
    <source>
        <dbReference type="Proteomes" id="UP000001351"/>
    </source>
</evidence>
<reference evidence="3 5" key="2">
    <citation type="journal article" date="2011" name="Mol. Biol. Evol.">
        <title>Comparative genomic analysis of fruiting body formation in Myxococcales.</title>
        <authorList>
            <person name="Huntley S."/>
            <person name="Hamann N."/>
            <person name="Wegener-Feldbrugge S."/>
            <person name="Treuner-Lange A."/>
            <person name="Kube M."/>
            <person name="Reinhardt R."/>
            <person name="Klages S."/>
            <person name="Muller R."/>
            <person name="Ronning C.M."/>
            <person name="Nierman W.C."/>
            <person name="Sogaard-Andersen L."/>
        </authorList>
    </citation>
    <scope>NUCLEOTIDE SEQUENCE [LARGE SCALE GENOMIC DNA]</scope>
    <source>
        <strain evidence="3 5">DW4/3-1</strain>
    </source>
</reference>
<dbReference type="InterPro" id="IPR007325">
    <property type="entry name" value="KFase/CYL"/>
</dbReference>
<protein>
    <submittedName>
        <fullName evidence="3">Conserved uncharacterized protein</fullName>
    </submittedName>
    <submittedName>
        <fullName evidence="4">Probable polyketide cyclase, putative</fullName>
    </submittedName>
</protein>
<dbReference type="EMBL" id="CP002271">
    <property type="protein sequence ID" value="ADO69567.1"/>
    <property type="molecule type" value="Genomic_DNA"/>
</dbReference>
<dbReference type="KEGG" id="sur:STAUR_1763"/>
<accession>Q09CB4</accession>
<dbReference type="EMBL" id="AAMD01000006">
    <property type="protein sequence ID" value="EAU69402.1"/>
    <property type="molecule type" value="Genomic_DNA"/>
</dbReference>
<dbReference type="PANTHER" id="PTHR34861:SF10">
    <property type="entry name" value="CYCLASE"/>
    <property type="match status" value="1"/>
</dbReference>
<name>Q09CB4_STIAD</name>
<dbReference type="SUPFAM" id="SSF102198">
    <property type="entry name" value="Putative cyclase"/>
    <property type="match status" value="1"/>
</dbReference>
<dbReference type="Proteomes" id="UP000032702">
    <property type="component" value="Unassembled WGS sequence"/>
</dbReference>
<dbReference type="STRING" id="378806.STAUR_1763"/>
<dbReference type="PANTHER" id="PTHR34861">
    <property type="match status" value="1"/>
</dbReference>
<dbReference type="OrthoDB" id="7067800at2"/>
<dbReference type="HOGENOM" id="CLU_821093_0_0_7"/>
<evidence type="ECO:0000313" key="4">
    <source>
        <dbReference type="EMBL" id="EAU69402.1"/>
    </source>
</evidence>
<dbReference type="GO" id="GO:0019441">
    <property type="term" value="P:L-tryptophan catabolic process to kynurenine"/>
    <property type="evidence" value="ECO:0007669"/>
    <property type="project" value="InterPro"/>
</dbReference>
<evidence type="ECO:0000256" key="2">
    <source>
        <dbReference type="SAM" id="SignalP"/>
    </source>
</evidence>
<keyword evidence="5" id="KW-1185">Reference proteome</keyword>
<dbReference type="Proteomes" id="UP000001351">
    <property type="component" value="Chromosome"/>
</dbReference>
<feature type="region of interest" description="Disordered" evidence="1">
    <location>
        <begin position="28"/>
        <end position="51"/>
    </location>
</feature>
<keyword evidence="2" id="KW-0732">Signal</keyword>
<organism evidence="4 6">
    <name type="scientific">Stigmatella aurantiaca (strain DW4/3-1)</name>
    <dbReference type="NCBI Taxonomy" id="378806"/>
    <lineage>
        <taxon>Bacteria</taxon>
        <taxon>Pseudomonadati</taxon>
        <taxon>Myxococcota</taxon>
        <taxon>Myxococcia</taxon>
        <taxon>Myxococcales</taxon>
        <taxon>Cystobacterineae</taxon>
        <taxon>Archangiaceae</taxon>
        <taxon>Stigmatella</taxon>
    </lineage>
</organism>
<dbReference type="InterPro" id="IPR037175">
    <property type="entry name" value="KFase_sf"/>
</dbReference>
<reference evidence="4 6" key="1">
    <citation type="submission" date="2006-04" db="EMBL/GenBank/DDBJ databases">
        <authorList>
            <person name="Nierman W.C."/>
        </authorList>
    </citation>
    <scope>NUCLEOTIDE SEQUENCE [LARGE SCALE GENOMIC DNA]</scope>
    <source>
        <strain evidence="4 6">DW4/3-1</strain>
    </source>
</reference>
<dbReference type="Pfam" id="PF04199">
    <property type="entry name" value="Cyclase"/>
    <property type="match status" value="1"/>
</dbReference>
<dbReference type="eggNOG" id="COG1878">
    <property type="taxonomic scope" value="Bacteria"/>
</dbReference>
<dbReference type="Gene3D" id="3.50.30.50">
    <property type="entry name" value="Putative cyclase"/>
    <property type="match status" value="1"/>
</dbReference>
<sequence length="364" mass="38981">MNRVLMVLAGLGLNAAYATAAGAQEMAQEQHGAGVEPSSIRVPTPPWPPGDERGMANTQGPGTWLRCAQYMNGPKVEVYELSHLLSNSIPMSPYGPKVEYQFRPTAGLPGTRHAFNGESVTGDQGSQGTQLDSLGHFGYLPDPWSGQGALPSDAVRYYGGFRQADVKPTPQSPLQKLGLDKMPPIITSAVLLDARKYIGHGSALKAGQRITPQDIEGMLRAQGLGWRGLLPGDVLYIYTGWEENWADPAKEYYLKGPGLSYEAAKYLTSKAIVLVSLDCPFIDPAPEGFVEGHGPPPAGTPPGLPYAVHHQHLTQAGIYQIENAHLKEMAADKVWLSCTMILPLRVQGGASSPIRPVAIGTPGQ</sequence>